<accession>A0ABU7DUV4</accession>
<sequence length="80" mass="9454">MDKRQRGPVWPAGLIPRSLKEELWDWHGVKDPPDHSESQWHDFMFQRSCQKLQSMCARRVSRAGRKVSSEKVNQQEGNDY</sequence>
<evidence type="ECO:0000313" key="2">
    <source>
        <dbReference type="Proteomes" id="UP001352852"/>
    </source>
</evidence>
<comment type="caution">
    <text evidence="1">The sequence shown here is derived from an EMBL/GenBank/DDBJ whole genome shotgun (WGS) entry which is preliminary data.</text>
</comment>
<reference evidence="1 2" key="1">
    <citation type="submission" date="2021-06" db="EMBL/GenBank/DDBJ databases">
        <authorList>
            <person name="Palmer J.M."/>
        </authorList>
    </citation>
    <scope>NUCLEOTIDE SEQUENCE [LARGE SCALE GENOMIC DNA]</scope>
    <source>
        <strain evidence="1 2">CL_MEX2019</strain>
        <tissue evidence="1">Muscle</tissue>
    </source>
</reference>
<protein>
    <submittedName>
        <fullName evidence="1">Uncharacterized protein</fullName>
    </submittedName>
</protein>
<evidence type="ECO:0000313" key="1">
    <source>
        <dbReference type="EMBL" id="MED6278794.1"/>
    </source>
</evidence>
<proteinExistence type="predicted"/>
<dbReference type="Proteomes" id="UP001352852">
    <property type="component" value="Unassembled WGS sequence"/>
</dbReference>
<keyword evidence="2" id="KW-1185">Reference proteome</keyword>
<dbReference type="EMBL" id="JAHUTJ010036302">
    <property type="protein sequence ID" value="MED6278794.1"/>
    <property type="molecule type" value="Genomic_DNA"/>
</dbReference>
<gene>
    <name evidence="1" type="ORF">CHARACLAT_027599</name>
</gene>
<organism evidence="1 2">
    <name type="scientific">Characodon lateralis</name>
    <dbReference type="NCBI Taxonomy" id="208331"/>
    <lineage>
        <taxon>Eukaryota</taxon>
        <taxon>Metazoa</taxon>
        <taxon>Chordata</taxon>
        <taxon>Craniata</taxon>
        <taxon>Vertebrata</taxon>
        <taxon>Euteleostomi</taxon>
        <taxon>Actinopterygii</taxon>
        <taxon>Neopterygii</taxon>
        <taxon>Teleostei</taxon>
        <taxon>Neoteleostei</taxon>
        <taxon>Acanthomorphata</taxon>
        <taxon>Ovalentaria</taxon>
        <taxon>Atherinomorphae</taxon>
        <taxon>Cyprinodontiformes</taxon>
        <taxon>Goodeidae</taxon>
        <taxon>Characodon</taxon>
    </lineage>
</organism>
<name>A0ABU7DUV4_9TELE</name>